<dbReference type="FunFam" id="1.25.40.10:FF:000427">
    <property type="entry name" value="Pentatricopeptide repeat-containing protein chloroplastic"/>
    <property type="match status" value="1"/>
</dbReference>
<gene>
    <name evidence="4" type="primary">LOC120105034</name>
</gene>
<sequence length="671" mass="75382">MLLHIRRHAISAHSLQLLSKIICYRFSISSSKARRLTKKRCISLLENCKSMKQLKQIHCQILVSSLHLSRDVIDDLMVFCTDPVSGDLNHATKVFETLESRSLFIYNLVIKAFTKKGNLKSALLLFDRMREECLRPDNFTYPFVLKAIGSLHMELEGRKNHALVVKTGLDFDPYVRNSLMGMYADMGRVEISQLLFDEMPERDIISWNVLIAAYVKCGKFGDAIFVYWKMDQEGVKPDEATLVSTLSACVSTGNLELGTRIHRYMNEEFKFSVPLGNALLDMYAKCGSVDMARRFFSCMPERNVISWTSMVSGYVNSGQLDEARQLFNQSPAKDVILWTAMINGYVQYNHFQEAMALFREMQLKRVKPDKYTVAALLTACASLGALEQGKWIHGYIEDNMIKIDAVVGTALIDMYAKCGCIEKSLDIFRGVEGKDTATWTSIICGLSLNGQTSKALELFTEMKSVGAEPDDITFIGVLSACSHGGLVDEGCKYFDAMKKVRHIEPKLEHYGCLVDLLGRAGLLDDAEKLIGNIPNNNDKSILPLWGALLNACRIHGNVVMGERLAKQVIELEFGNPGLHTLVANIYAAADRWDDVTKIRRKMKDLGIKKTPGCSSIEVNGMIHEFLVADTASPQRSQIYSVLNSISRLTDSDEQIEINDQVIIYTSYLLER</sequence>
<evidence type="ECO:0000256" key="2">
    <source>
        <dbReference type="PROSITE-ProRule" id="PRU00708"/>
    </source>
</evidence>
<evidence type="ECO:0000256" key="1">
    <source>
        <dbReference type="ARBA" id="ARBA00022737"/>
    </source>
</evidence>
<proteinExistence type="predicted"/>
<protein>
    <submittedName>
        <fullName evidence="4">Pentatricopeptide repeat-containing protein At1g31430</fullName>
    </submittedName>
</protein>
<name>A0A8B8ZI87_PHODC</name>
<accession>A0A8B8ZI87</accession>
<dbReference type="GO" id="GO:0009451">
    <property type="term" value="P:RNA modification"/>
    <property type="evidence" value="ECO:0007669"/>
    <property type="project" value="InterPro"/>
</dbReference>
<dbReference type="Proteomes" id="UP000228380">
    <property type="component" value="Unplaced"/>
</dbReference>
<feature type="repeat" description="PPR" evidence="2">
    <location>
        <begin position="102"/>
        <end position="136"/>
    </location>
</feature>
<dbReference type="PANTHER" id="PTHR47926:SF489">
    <property type="entry name" value="PENTATRICOPEPTIDE REPEAT-CONTAINING PROTEIN"/>
    <property type="match status" value="1"/>
</dbReference>
<feature type="repeat" description="PPR" evidence="2">
    <location>
        <begin position="203"/>
        <end position="237"/>
    </location>
</feature>
<keyword evidence="1" id="KW-0677">Repeat</keyword>
<dbReference type="GO" id="GO:0003723">
    <property type="term" value="F:RNA binding"/>
    <property type="evidence" value="ECO:0007669"/>
    <property type="project" value="InterPro"/>
</dbReference>
<dbReference type="GeneID" id="120105034"/>
<reference evidence="4" key="1">
    <citation type="submission" date="2025-08" db="UniProtKB">
        <authorList>
            <consortium name="RefSeq"/>
        </authorList>
    </citation>
    <scope>IDENTIFICATION</scope>
    <source>
        <tissue evidence="4">Young leaves</tissue>
    </source>
</reference>
<dbReference type="PANTHER" id="PTHR47926">
    <property type="entry name" value="PENTATRICOPEPTIDE REPEAT-CONTAINING PROTEIN"/>
    <property type="match status" value="1"/>
</dbReference>
<dbReference type="FunFam" id="1.25.40.10:FF:000348">
    <property type="entry name" value="Pentatricopeptide repeat-containing protein chloroplastic"/>
    <property type="match status" value="1"/>
</dbReference>
<dbReference type="InterPro" id="IPR002885">
    <property type="entry name" value="PPR_rpt"/>
</dbReference>
<dbReference type="Gene3D" id="1.25.40.10">
    <property type="entry name" value="Tetratricopeptide repeat domain"/>
    <property type="match status" value="5"/>
</dbReference>
<evidence type="ECO:0000313" key="3">
    <source>
        <dbReference type="Proteomes" id="UP000228380"/>
    </source>
</evidence>
<feature type="repeat" description="PPR" evidence="2">
    <location>
        <begin position="435"/>
        <end position="469"/>
    </location>
</feature>
<keyword evidence="3" id="KW-1185">Reference proteome</keyword>
<feature type="repeat" description="PPR" evidence="2">
    <location>
        <begin position="303"/>
        <end position="333"/>
    </location>
</feature>
<dbReference type="Pfam" id="PF01535">
    <property type="entry name" value="PPR"/>
    <property type="match status" value="4"/>
</dbReference>
<dbReference type="InterPro" id="IPR011990">
    <property type="entry name" value="TPR-like_helical_dom_sf"/>
</dbReference>
<organism evidence="3 4">
    <name type="scientific">Phoenix dactylifera</name>
    <name type="common">Date palm</name>
    <dbReference type="NCBI Taxonomy" id="42345"/>
    <lineage>
        <taxon>Eukaryota</taxon>
        <taxon>Viridiplantae</taxon>
        <taxon>Streptophyta</taxon>
        <taxon>Embryophyta</taxon>
        <taxon>Tracheophyta</taxon>
        <taxon>Spermatophyta</taxon>
        <taxon>Magnoliopsida</taxon>
        <taxon>Liliopsida</taxon>
        <taxon>Arecaceae</taxon>
        <taxon>Coryphoideae</taxon>
        <taxon>Phoeniceae</taxon>
        <taxon>Phoenix</taxon>
    </lineage>
</organism>
<dbReference type="PROSITE" id="PS51375">
    <property type="entry name" value="PPR"/>
    <property type="match status" value="5"/>
</dbReference>
<evidence type="ECO:0000313" key="4">
    <source>
        <dbReference type="RefSeq" id="XP_038973012.1"/>
    </source>
</evidence>
<dbReference type="Pfam" id="PF13041">
    <property type="entry name" value="PPR_2"/>
    <property type="match status" value="4"/>
</dbReference>
<dbReference type="InterPro" id="IPR046960">
    <property type="entry name" value="PPR_At4g14850-like_plant"/>
</dbReference>
<feature type="repeat" description="PPR" evidence="2">
    <location>
        <begin position="334"/>
        <end position="368"/>
    </location>
</feature>
<dbReference type="SUPFAM" id="SSF48452">
    <property type="entry name" value="TPR-like"/>
    <property type="match status" value="1"/>
</dbReference>
<dbReference type="OrthoDB" id="185373at2759"/>
<dbReference type="FunFam" id="1.25.40.10:FF:000989">
    <property type="entry name" value="Pentatricopeptide repeat-containing protein At1g31430"/>
    <property type="match status" value="1"/>
</dbReference>
<dbReference type="KEGG" id="pda:120105034"/>
<dbReference type="AlphaFoldDB" id="A0A8B8ZI87"/>
<dbReference type="Pfam" id="PF20431">
    <property type="entry name" value="E_motif"/>
    <property type="match status" value="1"/>
</dbReference>
<dbReference type="InterPro" id="IPR046848">
    <property type="entry name" value="E_motif"/>
</dbReference>
<dbReference type="RefSeq" id="XP_038973012.1">
    <property type="nucleotide sequence ID" value="XM_039117084.1"/>
</dbReference>